<dbReference type="InterPro" id="IPR037126">
    <property type="entry name" value="PdaC/RsiV-like_sf"/>
</dbReference>
<feature type="domain" description="Copper amine oxidase-like N-terminal" evidence="2">
    <location>
        <begin position="39"/>
        <end position="144"/>
    </location>
</feature>
<organism evidence="5 6">
    <name type="scientific">Caproicibacter fermentans</name>
    <dbReference type="NCBI Taxonomy" id="2576756"/>
    <lineage>
        <taxon>Bacteria</taxon>
        <taxon>Bacillati</taxon>
        <taxon>Bacillota</taxon>
        <taxon>Clostridia</taxon>
        <taxon>Eubacteriales</taxon>
        <taxon>Acutalibacteraceae</taxon>
        <taxon>Caproicibacter</taxon>
    </lineage>
</organism>
<evidence type="ECO:0000313" key="6">
    <source>
        <dbReference type="Proteomes" id="UP000469440"/>
    </source>
</evidence>
<comment type="caution">
    <text evidence="5">The sequence shown here is derived from an EMBL/GenBank/DDBJ whole genome shotgun (WGS) entry which is preliminary data.</text>
</comment>
<dbReference type="Pfam" id="PF13739">
    <property type="entry name" value="PdaC"/>
    <property type="match status" value="1"/>
</dbReference>
<dbReference type="Pfam" id="PF07833">
    <property type="entry name" value="Cu_amine_oxidN1"/>
    <property type="match status" value="1"/>
</dbReference>
<dbReference type="Gene3D" id="3.30.565.40">
    <property type="entry name" value="Fervidobacterium nodosum Rt17-B1 like"/>
    <property type="match status" value="1"/>
</dbReference>
<evidence type="ECO:0000259" key="3">
    <source>
        <dbReference type="Pfam" id="PF11738"/>
    </source>
</evidence>
<feature type="signal peptide" evidence="1">
    <location>
        <begin position="1"/>
        <end position="22"/>
    </location>
</feature>
<protein>
    <submittedName>
        <fullName evidence="5">Deacetylase PdaC</fullName>
    </submittedName>
</protein>
<evidence type="ECO:0000259" key="2">
    <source>
        <dbReference type="Pfam" id="PF07833"/>
    </source>
</evidence>
<name>A0A6N8I011_9FIRM</name>
<evidence type="ECO:0000313" key="5">
    <source>
        <dbReference type="EMBL" id="MVB11238.1"/>
    </source>
</evidence>
<gene>
    <name evidence="5" type="ORF">CAFE_19460</name>
</gene>
<dbReference type="Gene3D" id="3.90.640.20">
    <property type="entry name" value="Heat-shock cognate protein, ATPase"/>
    <property type="match status" value="1"/>
</dbReference>
<feature type="domain" description="Deacetylase PdaC" evidence="4">
    <location>
        <begin position="166"/>
        <end position="263"/>
    </location>
</feature>
<dbReference type="EMBL" id="VWXL01000053">
    <property type="protein sequence ID" value="MVB11238.1"/>
    <property type="molecule type" value="Genomic_DNA"/>
</dbReference>
<proteinExistence type="predicted"/>
<accession>A0A6N8I011</accession>
<feature type="domain" description="DUF3298" evidence="3">
    <location>
        <begin position="282"/>
        <end position="356"/>
    </location>
</feature>
<dbReference type="AlphaFoldDB" id="A0A6N8I011"/>
<dbReference type="Pfam" id="PF11738">
    <property type="entry name" value="DUF3298"/>
    <property type="match status" value="1"/>
</dbReference>
<dbReference type="InterPro" id="IPR012854">
    <property type="entry name" value="Cu_amine_oxidase-like_N"/>
</dbReference>
<dbReference type="InterPro" id="IPR021729">
    <property type="entry name" value="DUF3298"/>
</dbReference>
<reference evidence="5 6" key="1">
    <citation type="submission" date="2019-09" db="EMBL/GenBank/DDBJ databases">
        <title>Genome sequence of Clostridium sp. EA1.</title>
        <authorList>
            <person name="Poehlein A."/>
            <person name="Bengelsdorf F.R."/>
            <person name="Daniel R."/>
        </authorList>
    </citation>
    <scope>NUCLEOTIDE SEQUENCE [LARGE SCALE GENOMIC DNA]</scope>
    <source>
        <strain evidence="5 6">EA1</strain>
    </source>
</reference>
<keyword evidence="6" id="KW-1185">Reference proteome</keyword>
<dbReference type="Proteomes" id="UP000469440">
    <property type="component" value="Unassembled WGS sequence"/>
</dbReference>
<feature type="chain" id="PRO_5026824581" evidence="1">
    <location>
        <begin position="23"/>
        <end position="378"/>
    </location>
</feature>
<sequence length="378" mass="41874">MRKTLAVFTAVLLILIPINCFAASNGAMNLKAGQTITQSGAYYNDGVLYLELEPVCRYLSYTVTPADAGSDIRLTNGSDTIKIDPAGNQIVKDGHTLNVSYLSPEDTLGGGCMRLNGRLYMRADLLSHLLGLDVQTNETQKTVMVRGIIQNVLNIETKRNDLSEGLLTATIQYPVLSGPWNAQALETMNGIFKQAADSAVDQGRKNSKELENIAAIQKASGNEYGGTMQCSVYFDYDIKYSQNGLFSVVLSNYQYAGGAHGSTIQTSYAFDLNTGKQLALFDFMKKDSGYQKFFDAKVRNEIDSRVKEKILFENTPFQTLGDNPDFYLSGDGITFYFQQYEYFPYAAGIQEFPVSFESISQMLNPSYSRLSQKLNRTA</sequence>
<evidence type="ECO:0000256" key="1">
    <source>
        <dbReference type="SAM" id="SignalP"/>
    </source>
</evidence>
<keyword evidence="1" id="KW-0732">Signal</keyword>
<dbReference type="InterPro" id="IPR025303">
    <property type="entry name" value="PdaC"/>
</dbReference>
<evidence type="ECO:0000259" key="4">
    <source>
        <dbReference type="Pfam" id="PF13739"/>
    </source>
</evidence>